<evidence type="ECO:0000256" key="9">
    <source>
        <dbReference type="SAM" id="Phobius"/>
    </source>
</evidence>
<proteinExistence type="predicted"/>
<dbReference type="Pfam" id="PF01313">
    <property type="entry name" value="Bac_export_3"/>
    <property type="match status" value="1"/>
</dbReference>
<dbReference type="PANTHER" id="PTHR34040">
    <property type="entry name" value="FLAGELLAR BIOSYNTHETIC PROTEIN FLIQ"/>
    <property type="match status" value="1"/>
</dbReference>
<dbReference type="AlphaFoldDB" id="A0A381Z897"/>
<feature type="transmembrane region" description="Helical" evidence="9">
    <location>
        <begin position="12"/>
        <end position="39"/>
    </location>
</feature>
<protein>
    <recommendedName>
        <fullName evidence="3">Flagellar biosynthetic protein FliQ</fullName>
    </recommendedName>
</protein>
<gene>
    <name evidence="10" type="ORF">METZ01_LOCUS138025</name>
</gene>
<evidence type="ECO:0000256" key="4">
    <source>
        <dbReference type="ARBA" id="ARBA00022475"/>
    </source>
</evidence>
<evidence type="ECO:0000256" key="3">
    <source>
        <dbReference type="ARBA" id="ARBA00021718"/>
    </source>
</evidence>
<evidence type="ECO:0000256" key="6">
    <source>
        <dbReference type="ARBA" id="ARBA00022989"/>
    </source>
</evidence>
<evidence type="ECO:0000256" key="1">
    <source>
        <dbReference type="ARBA" id="ARBA00004117"/>
    </source>
</evidence>
<name>A0A381Z897_9ZZZZ</name>
<dbReference type="GO" id="GO:0009425">
    <property type="term" value="C:bacterial-type flagellum basal body"/>
    <property type="evidence" value="ECO:0007669"/>
    <property type="project" value="UniProtKB-SubCell"/>
</dbReference>
<feature type="transmembrane region" description="Helical" evidence="9">
    <location>
        <begin position="51"/>
        <end position="74"/>
    </location>
</feature>
<dbReference type="InterPro" id="IPR006305">
    <property type="entry name" value="FliQ"/>
</dbReference>
<organism evidence="10">
    <name type="scientific">marine metagenome</name>
    <dbReference type="NCBI Taxonomy" id="408172"/>
    <lineage>
        <taxon>unclassified sequences</taxon>
        <taxon>metagenomes</taxon>
        <taxon>ecological metagenomes</taxon>
    </lineage>
</organism>
<keyword evidence="8" id="KW-0975">Bacterial flagellum</keyword>
<keyword evidence="4" id="KW-1003">Cell membrane</keyword>
<evidence type="ECO:0000256" key="7">
    <source>
        <dbReference type="ARBA" id="ARBA00023136"/>
    </source>
</evidence>
<evidence type="ECO:0000256" key="5">
    <source>
        <dbReference type="ARBA" id="ARBA00022692"/>
    </source>
</evidence>
<sequence length="88" mass="9583">MNQADVLEISRMTFLVILKAGGPIMAAGLVIGLIIAVFQTLTSIQEMTLTFVPKIIIIFAAVIVFMPFMMTSVIDFTNTLYDKIVGLG</sequence>
<keyword evidence="7 9" id="KW-0472">Membrane</keyword>
<reference evidence="10" key="1">
    <citation type="submission" date="2018-05" db="EMBL/GenBank/DDBJ databases">
        <authorList>
            <person name="Lanie J.A."/>
            <person name="Ng W.-L."/>
            <person name="Kazmierczak K.M."/>
            <person name="Andrzejewski T.M."/>
            <person name="Davidsen T.M."/>
            <person name="Wayne K.J."/>
            <person name="Tettelin H."/>
            <person name="Glass J.I."/>
            <person name="Rusch D."/>
            <person name="Podicherti R."/>
            <person name="Tsui H.-C.T."/>
            <person name="Winkler M.E."/>
        </authorList>
    </citation>
    <scope>NUCLEOTIDE SEQUENCE</scope>
</reference>
<dbReference type="PANTHER" id="PTHR34040:SF2">
    <property type="entry name" value="FLAGELLAR BIOSYNTHETIC PROTEIN FLIQ"/>
    <property type="match status" value="1"/>
</dbReference>
<comment type="subcellular location">
    <subcellularLocation>
        <location evidence="1">Bacterial flagellum basal body</location>
    </subcellularLocation>
    <subcellularLocation>
        <location evidence="2">Cell membrane</location>
        <topology evidence="2">Multi-pass membrane protein</topology>
    </subcellularLocation>
</comment>
<dbReference type="GO" id="GO:0009306">
    <property type="term" value="P:protein secretion"/>
    <property type="evidence" value="ECO:0007669"/>
    <property type="project" value="InterPro"/>
</dbReference>
<evidence type="ECO:0000256" key="2">
    <source>
        <dbReference type="ARBA" id="ARBA00004651"/>
    </source>
</evidence>
<keyword evidence="6 9" id="KW-1133">Transmembrane helix</keyword>
<dbReference type="PIRSF" id="PIRSF004669">
    <property type="entry name" value="FliQ"/>
    <property type="match status" value="1"/>
</dbReference>
<dbReference type="InterPro" id="IPR002191">
    <property type="entry name" value="Bac_export_3"/>
</dbReference>
<dbReference type="NCBIfam" id="TIGR01402">
    <property type="entry name" value="fliQ"/>
    <property type="match status" value="1"/>
</dbReference>
<accession>A0A381Z897</accession>
<dbReference type="EMBL" id="UINC01020241">
    <property type="protein sequence ID" value="SVA85171.1"/>
    <property type="molecule type" value="Genomic_DNA"/>
</dbReference>
<evidence type="ECO:0000313" key="10">
    <source>
        <dbReference type="EMBL" id="SVA85171.1"/>
    </source>
</evidence>
<dbReference type="PRINTS" id="PR00952">
    <property type="entry name" value="TYPE3IMQPROT"/>
</dbReference>
<dbReference type="GO" id="GO:0005886">
    <property type="term" value="C:plasma membrane"/>
    <property type="evidence" value="ECO:0007669"/>
    <property type="project" value="UniProtKB-SubCell"/>
</dbReference>
<dbReference type="GO" id="GO:0044780">
    <property type="term" value="P:bacterial-type flagellum assembly"/>
    <property type="evidence" value="ECO:0007669"/>
    <property type="project" value="InterPro"/>
</dbReference>
<keyword evidence="5 9" id="KW-0812">Transmembrane</keyword>
<evidence type="ECO:0000256" key="8">
    <source>
        <dbReference type="ARBA" id="ARBA00023143"/>
    </source>
</evidence>